<dbReference type="InterPro" id="IPR003599">
    <property type="entry name" value="Ig_sub"/>
</dbReference>
<evidence type="ECO:0000313" key="8">
    <source>
        <dbReference type="Proteomes" id="UP000245119"/>
    </source>
</evidence>
<feature type="domain" description="Ig-like" evidence="6">
    <location>
        <begin position="147"/>
        <end position="252"/>
    </location>
</feature>
<evidence type="ECO:0000256" key="4">
    <source>
        <dbReference type="ARBA" id="ARBA00023319"/>
    </source>
</evidence>
<accession>A0A2T7P2E4</accession>
<feature type="compositionally biased region" description="Polar residues" evidence="5">
    <location>
        <begin position="383"/>
        <end position="395"/>
    </location>
</feature>
<dbReference type="STRING" id="400727.A0A2T7P2E4"/>
<keyword evidence="4" id="KW-0393">Immunoglobulin domain</keyword>
<evidence type="ECO:0000256" key="2">
    <source>
        <dbReference type="ARBA" id="ARBA00022737"/>
    </source>
</evidence>
<evidence type="ECO:0000256" key="1">
    <source>
        <dbReference type="ARBA" id="ARBA00022729"/>
    </source>
</evidence>
<dbReference type="Proteomes" id="UP000245119">
    <property type="component" value="Linkage Group LG7"/>
</dbReference>
<protein>
    <recommendedName>
        <fullName evidence="6">Ig-like domain-containing protein</fullName>
    </recommendedName>
</protein>
<dbReference type="SUPFAM" id="SSF48726">
    <property type="entry name" value="Immunoglobulin"/>
    <property type="match status" value="2"/>
</dbReference>
<dbReference type="InterPro" id="IPR007110">
    <property type="entry name" value="Ig-like_dom"/>
</dbReference>
<feature type="region of interest" description="Disordered" evidence="5">
    <location>
        <begin position="383"/>
        <end position="418"/>
    </location>
</feature>
<dbReference type="InterPro" id="IPR036179">
    <property type="entry name" value="Ig-like_dom_sf"/>
</dbReference>
<comment type="caution">
    <text evidence="7">The sequence shown here is derived from an EMBL/GenBank/DDBJ whole genome shotgun (WGS) entry which is preliminary data.</text>
</comment>
<feature type="domain" description="Ig-like" evidence="6">
    <location>
        <begin position="42"/>
        <end position="142"/>
    </location>
</feature>
<dbReference type="InterPro" id="IPR003598">
    <property type="entry name" value="Ig_sub2"/>
</dbReference>
<evidence type="ECO:0000313" key="7">
    <source>
        <dbReference type="EMBL" id="PVD27584.1"/>
    </source>
</evidence>
<proteinExistence type="predicted"/>
<dbReference type="InterPro" id="IPR013783">
    <property type="entry name" value="Ig-like_fold"/>
</dbReference>
<name>A0A2T7P2E4_POMCA</name>
<keyword evidence="1" id="KW-0732">Signal</keyword>
<dbReference type="GO" id="GO:0043005">
    <property type="term" value="C:neuron projection"/>
    <property type="evidence" value="ECO:0007669"/>
    <property type="project" value="TreeGrafter"/>
</dbReference>
<dbReference type="EMBL" id="PZQS01000007">
    <property type="protein sequence ID" value="PVD27584.1"/>
    <property type="molecule type" value="Genomic_DNA"/>
</dbReference>
<dbReference type="SMART" id="SM00408">
    <property type="entry name" value="IGc2"/>
    <property type="match status" value="2"/>
</dbReference>
<reference evidence="7 8" key="1">
    <citation type="submission" date="2018-04" db="EMBL/GenBank/DDBJ databases">
        <title>The genome of golden apple snail Pomacea canaliculata provides insight into stress tolerance and invasive adaptation.</title>
        <authorList>
            <person name="Liu C."/>
            <person name="Liu B."/>
            <person name="Ren Y."/>
            <person name="Zhang Y."/>
            <person name="Wang H."/>
            <person name="Li S."/>
            <person name="Jiang F."/>
            <person name="Yin L."/>
            <person name="Zhang G."/>
            <person name="Qian W."/>
            <person name="Fan W."/>
        </authorList>
    </citation>
    <scope>NUCLEOTIDE SEQUENCE [LARGE SCALE GENOMIC DNA]</scope>
    <source>
        <strain evidence="7">SZHN2017</strain>
        <tissue evidence="7">Muscle</tissue>
    </source>
</reference>
<evidence type="ECO:0000256" key="5">
    <source>
        <dbReference type="SAM" id="MobiDB-lite"/>
    </source>
</evidence>
<dbReference type="InterPro" id="IPR051170">
    <property type="entry name" value="Neural/epithelial_adhesion"/>
</dbReference>
<dbReference type="CDD" id="cd00096">
    <property type="entry name" value="Ig"/>
    <property type="match status" value="1"/>
</dbReference>
<organism evidence="7 8">
    <name type="scientific">Pomacea canaliculata</name>
    <name type="common">Golden apple snail</name>
    <dbReference type="NCBI Taxonomy" id="400727"/>
    <lineage>
        <taxon>Eukaryota</taxon>
        <taxon>Metazoa</taxon>
        <taxon>Spiralia</taxon>
        <taxon>Lophotrochozoa</taxon>
        <taxon>Mollusca</taxon>
        <taxon>Gastropoda</taxon>
        <taxon>Caenogastropoda</taxon>
        <taxon>Architaenioglossa</taxon>
        <taxon>Ampullarioidea</taxon>
        <taxon>Ampullariidae</taxon>
        <taxon>Pomacea</taxon>
    </lineage>
</organism>
<dbReference type="SMART" id="SM00409">
    <property type="entry name" value="IG"/>
    <property type="match status" value="2"/>
</dbReference>
<gene>
    <name evidence="7" type="ORF">C0Q70_12746</name>
</gene>
<dbReference type="Gene3D" id="2.60.40.10">
    <property type="entry name" value="Immunoglobulins"/>
    <property type="match status" value="2"/>
</dbReference>
<evidence type="ECO:0000259" key="6">
    <source>
        <dbReference type="PROSITE" id="PS50835"/>
    </source>
</evidence>
<dbReference type="PANTHER" id="PTHR12231:SF253">
    <property type="entry name" value="DPR-INTERACTING PROTEIN ETA, ISOFORM B-RELATED"/>
    <property type="match status" value="1"/>
</dbReference>
<dbReference type="OrthoDB" id="6282755at2759"/>
<keyword evidence="2" id="KW-0677">Repeat</keyword>
<sequence length="418" mass="46498">MAALWAERCGQHRLDVDLCRERQAFVLLHHRRRARHAGSIEPLTAEREYQASHRLDSREKKMQALEGAMGLLECPVFQYGSGQRVTWTKERSVEVTKISPRLTVNQRSGALRIHRAQFTDSGRYTCTVRDGNDTMSRDTTLDVVSYPRITMVQNASVARGEEATLLCKVESTPASDISWHRLDVPLGPPEVTAAPQSENTMDYDVFTSTSEGVTSVTVSELRYRSVQPGHAGLYLCLAANDPGSARAILALSVIYAPIATVPEPVVVAWAGKVPDIHMIFKATPPPRIDPEKASNETDIYTNYSCTATNTVGQTTASVTVTEGRAPDPPQVRIDSQRPTWIVLEITMPPYMGIPPADRIVTRYEDLTSLEEIKEFDEGNCSCQQRPDLSISTSDQKTGEHEWTRTQSPSLLEKMKIDQ</sequence>
<keyword evidence="8" id="KW-1185">Reference proteome</keyword>
<dbReference type="AlphaFoldDB" id="A0A2T7P2E4"/>
<keyword evidence="3" id="KW-1015">Disulfide bond</keyword>
<dbReference type="Pfam" id="PF13927">
    <property type="entry name" value="Ig_3"/>
    <property type="match status" value="2"/>
</dbReference>
<dbReference type="PROSITE" id="PS50835">
    <property type="entry name" value="IG_LIKE"/>
    <property type="match status" value="2"/>
</dbReference>
<dbReference type="PANTHER" id="PTHR12231">
    <property type="entry name" value="CTX-RELATED TYPE I TRANSMEMBRANE PROTEIN"/>
    <property type="match status" value="1"/>
</dbReference>
<evidence type="ECO:0000256" key="3">
    <source>
        <dbReference type="ARBA" id="ARBA00023157"/>
    </source>
</evidence>